<dbReference type="OrthoDB" id="7699518at2759"/>
<organism evidence="1 2">
    <name type="scientific">Ooceraea biroi</name>
    <name type="common">Clonal raider ant</name>
    <name type="synonym">Cerapachys biroi</name>
    <dbReference type="NCBI Taxonomy" id="2015173"/>
    <lineage>
        <taxon>Eukaryota</taxon>
        <taxon>Metazoa</taxon>
        <taxon>Ecdysozoa</taxon>
        <taxon>Arthropoda</taxon>
        <taxon>Hexapoda</taxon>
        <taxon>Insecta</taxon>
        <taxon>Pterygota</taxon>
        <taxon>Neoptera</taxon>
        <taxon>Endopterygota</taxon>
        <taxon>Hymenoptera</taxon>
        <taxon>Apocrita</taxon>
        <taxon>Aculeata</taxon>
        <taxon>Formicoidea</taxon>
        <taxon>Formicidae</taxon>
        <taxon>Dorylinae</taxon>
        <taxon>Ooceraea</taxon>
    </lineage>
</organism>
<reference evidence="1 2" key="1">
    <citation type="journal article" date="2014" name="Curr. Biol.">
        <title>The genome of the clonal raider ant Cerapachys biroi.</title>
        <authorList>
            <person name="Oxley P.R."/>
            <person name="Ji L."/>
            <person name="Fetter-Pruneda I."/>
            <person name="McKenzie S.K."/>
            <person name="Li C."/>
            <person name="Hu H."/>
            <person name="Zhang G."/>
            <person name="Kronauer D.J."/>
        </authorList>
    </citation>
    <scope>NUCLEOTIDE SEQUENCE [LARGE SCALE GENOMIC DNA]</scope>
</reference>
<dbReference type="EMBL" id="KK107063">
    <property type="protein sequence ID" value="EZA61187.1"/>
    <property type="molecule type" value="Genomic_DNA"/>
</dbReference>
<name>A0A026WYU2_OOCBI</name>
<proteinExistence type="predicted"/>
<evidence type="ECO:0000313" key="1">
    <source>
        <dbReference type="EMBL" id="EZA61187.1"/>
    </source>
</evidence>
<dbReference type="AlphaFoldDB" id="A0A026WYU2"/>
<evidence type="ECO:0000313" key="2">
    <source>
        <dbReference type="Proteomes" id="UP000053097"/>
    </source>
</evidence>
<accession>A0A026WYU2</accession>
<dbReference type="Proteomes" id="UP000053097">
    <property type="component" value="Unassembled WGS sequence"/>
</dbReference>
<gene>
    <name evidence="1" type="ORF">X777_08399</name>
</gene>
<sequence length="158" mass="18441">MYNKQGVALASRILGESSIRFKDSILNFCLSHFSPRKALTEFFQSLRTKKQPPKQNVQHYHMHYYPMPLTLLGWMKAPDKQELDKLYEDRLTSFGWTDYHYKFSPDPSIIMSGFPPLWDDTDLWNEEITGGSGSSIRREEVDQRTLDALDLLILISNH</sequence>
<protein>
    <submittedName>
        <fullName evidence="1">Uncharacterized protein</fullName>
    </submittedName>
</protein>
<keyword evidence="2" id="KW-1185">Reference proteome</keyword>